<evidence type="ECO:0000313" key="3">
    <source>
        <dbReference type="Proteomes" id="UP000031552"/>
    </source>
</evidence>
<proteinExistence type="predicted"/>
<dbReference type="AlphaFoldDB" id="A0A090CYN2"/>
<evidence type="ECO:0000256" key="1">
    <source>
        <dbReference type="SAM" id="Phobius"/>
    </source>
</evidence>
<accession>A0A090CYN2</accession>
<dbReference type="STRING" id="1437425.CSEC_0775"/>
<name>A0A090CYN2_9BACT</name>
<organism evidence="2 3">
    <name type="scientific">Candidatus Criblamydia sequanensis CRIB-18</name>
    <dbReference type="NCBI Taxonomy" id="1437425"/>
    <lineage>
        <taxon>Bacteria</taxon>
        <taxon>Pseudomonadati</taxon>
        <taxon>Chlamydiota</taxon>
        <taxon>Chlamydiia</taxon>
        <taxon>Parachlamydiales</taxon>
        <taxon>Candidatus Criblamydiaceae</taxon>
        <taxon>Candidatus Criblamydia</taxon>
    </lineage>
</organism>
<keyword evidence="1" id="KW-0812">Transmembrane</keyword>
<sequence length="61" mass="7074">MSLYFDKAGLIIFLSFFFFSFILFFYWTGMLFDSAFGAVMAASLAWGSYVVLKILYLLSRK</sequence>
<gene>
    <name evidence="2" type="ORF">CSEC_0775</name>
</gene>
<reference evidence="2" key="2">
    <citation type="submission" date="2014-09" db="EMBL/GenBank/DDBJ databases">
        <title>Criblamydia sequanensis harbors a mega-plasmid encoding arsenite resistance.</title>
        <authorList>
            <person name="Bertelli C."/>
            <person name="Goesmann A."/>
            <person name="Greub G."/>
        </authorList>
    </citation>
    <scope>NUCLEOTIDE SEQUENCE [LARGE SCALE GENOMIC DNA]</scope>
    <source>
        <strain evidence="2">CRIB-18</strain>
    </source>
</reference>
<keyword evidence="3" id="KW-1185">Reference proteome</keyword>
<keyword evidence="1" id="KW-0472">Membrane</keyword>
<feature type="transmembrane region" description="Helical" evidence="1">
    <location>
        <begin position="9"/>
        <end position="29"/>
    </location>
</feature>
<dbReference type="EMBL" id="CCEJ010000003">
    <property type="protein sequence ID" value="CDR33606.1"/>
    <property type="molecule type" value="Genomic_DNA"/>
</dbReference>
<dbReference type="Proteomes" id="UP000031552">
    <property type="component" value="Unassembled WGS sequence"/>
</dbReference>
<reference evidence="2" key="1">
    <citation type="submission" date="2013-12" db="EMBL/GenBank/DDBJ databases">
        <authorList>
            <person name="Linke B."/>
        </authorList>
    </citation>
    <scope>NUCLEOTIDE SEQUENCE [LARGE SCALE GENOMIC DNA]</scope>
    <source>
        <strain evidence="2">CRIB-18</strain>
    </source>
</reference>
<protein>
    <submittedName>
        <fullName evidence="2">Membrane protein</fullName>
    </submittedName>
</protein>
<dbReference type="RefSeq" id="WP_041017066.1">
    <property type="nucleotide sequence ID" value="NZ_CCEJ010000003.1"/>
</dbReference>
<feature type="transmembrane region" description="Helical" evidence="1">
    <location>
        <begin position="35"/>
        <end position="58"/>
    </location>
</feature>
<keyword evidence="1" id="KW-1133">Transmembrane helix</keyword>
<comment type="caution">
    <text evidence="2">The sequence shown here is derived from an EMBL/GenBank/DDBJ whole genome shotgun (WGS) entry which is preliminary data.</text>
</comment>
<evidence type="ECO:0000313" key="2">
    <source>
        <dbReference type="EMBL" id="CDR33606.1"/>
    </source>
</evidence>